<evidence type="ECO:0000256" key="1">
    <source>
        <dbReference type="ARBA" id="ARBA00022602"/>
    </source>
</evidence>
<protein>
    <submittedName>
        <fullName evidence="6">UbiX family flavin prenyltransferase</fullName>
    </submittedName>
</protein>
<dbReference type="NCBIfam" id="TIGR00421">
    <property type="entry name" value="ubiX_pad"/>
    <property type="match status" value="1"/>
</dbReference>
<evidence type="ECO:0000313" key="7">
    <source>
        <dbReference type="Proteomes" id="UP000257067"/>
    </source>
</evidence>
<dbReference type="EMBL" id="NXLU01000001">
    <property type="protein sequence ID" value="RDU70064.1"/>
    <property type="molecule type" value="Genomic_DNA"/>
</dbReference>
<dbReference type="InterPro" id="IPR004507">
    <property type="entry name" value="UbiX-like"/>
</dbReference>
<comment type="caution">
    <text evidence="6">The sequence shown here is derived from an EMBL/GenBank/DDBJ whole genome shotgun (WGS) entry which is preliminary data.</text>
</comment>
<dbReference type="GO" id="GO:0004659">
    <property type="term" value="F:prenyltransferase activity"/>
    <property type="evidence" value="ECO:0007669"/>
    <property type="project" value="UniProtKB-KW"/>
</dbReference>
<evidence type="ECO:0000256" key="2">
    <source>
        <dbReference type="ARBA" id="ARBA00022630"/>
    </source>
</evidence>
<dbReference type="OrthoDB" id="9781577at2"/>
<evidence type="ECO:0000259" key="5">
    <source>
        <dbReference type="Pfam" id="PF02441"/>
    </source>
</evidence>
<dbReference type="AlphaFoldDB" id="A0A3D8IZL1"/>
<dbReference type="InterPro" id="IPR036551">
    <property type="entry name" value="Flavin_trans-like"/>
</dbReference>
<dbReference type="Gene3D" id="3.40.50.1950">
    <property type="entry name" value="Flavin prenyltransferase-like"/>
    <property type="match status" value="1"/>
</dbReference>
<keyword evidence="2" id="KW-0285">Flavoprotein</keyword>
<dbReference type="RefSeq" id="WP_104723910.1">
    <property type="nucleotide sequence ID" value="NZ_FZNE01000002.1"/>
</dbReference>
<keyword evidence="1" id="KW-0637">Prenyltransferase</keyword>
<feature type="domain" description="Flavoprotein" evidence="5">
    <location>
        <begin position="2"/>
        <end position="173"/>
    </location>
</feature>
<name>A0A3D8IZL1_9HELI</name>
<dbReference type="Proteomes" id="UP000257067">
    <property type="component" value="Unassembled WGS sequence"/>
</dbReference>
<keyword evidence="3" id="KW-0288">FMN</keyword>
<proteinExistence type="predicted"/>
<evidence type="ECO:0000256" key="4">
    <source>
        <dbReference type="ARBA" id="ARBA00022679"/>
    </source>
</evidence>
<keyword evidence="4 6" id="KW-0808">Transferase</keyword>
<organism evidence="6 7">
    <name type="scientific">Helicobacter cholecystus</name>
    <dbReference type="NCBI Taxonomy" id="45498"/>
    <lineage>
        <taxon>Bacteria</taxon>
        <taxon>Pseudomonadati</taxon>
        <taxon>Campylobacterota</taxon>
        <taxon>Epsilonproteobacteria</taxon>
        <taxon>Campylobacterales</taxon>
        <taxon>Helicobacteraceae</taxon>
        <taxon>Helicobacter</taxon>
    </lineage>
</organism>
<evidence type="ECO:0000256" key="3">
    <source>
        <dbReference type="ARBA" id="ARBA00022643"/>
    </source>
</evidence>
<gene>
    <name evidence="6" type="ORF">CQA62_01225</name>
</gene>
<sequence length="187" mass="20579">MKKLVIAISGASATTLALKFLKEVQKTQHCYAILSESAKIVAFKERGEDLQKKIEDMGIKVYQESEIWAGIASGSFGVNAMAIIPTSMNTLAKIACGMSDDLISRCAAVMLKEKKTLLLAPREMPFSAIALENMSKLASLGVIIAPPVLGYYSEVKSLELMEDFLVGKWLDVLGIQNSLYQRWEDKK</sequence>
<accession>A0A3D8IZL1</accession>
<dbReference type="Pfam" id="PF02441">
    <property type="entry name" value="Flavoprotein"/>
    <property type="match status" value="1"/>
</dbReference>
<evidence type="ECO:0000313" key="6">
    <source>
        <dbReference type="EMBL" id="RDU70064.1"/>
    </source>
</evidence>
<dbReference type="NCBIfam" id="NF004685">
    <property type="entry name" value="PRK06029.1"/>
    <property type="match status" value="1"/>
</dbReference>
<reference evidence="6 7" key="1">
    <citation type="submission" date="2018-04" db="EMBL/GenBank/DDBJ databases">
        <title>Novel Campyloabacter and Helicobacter Species and Strains.</title>
        <authorList>
            <person name="Mannion A.J."/>
            <person name="Shen Z."/>
            <person name="Fox J.G."/>
        </authorList>
    </citation>
    <scope>NUCLEOTIDE SEQUENCE [LARGE SCALE GENOMIC DNA]</scope>
    <source>
        <strain evidence="6 7">ATCC 700242</strain>
    </source>
</reference>
<dbReference type="SUPFAM" id="SSF52507">
    <property type="entry name" value="Homo-oligomeric flavin-containing Cys decarboxylases, HFCD"/>
    <property type="match status" value="1"/>
</dbReference>
<keyword evidence="7" id="KW-1185">Reference proteome</keyword>
<dbReference type="InterPro" id="IPR003382">
    <property type="entry name" value="Flavoprotein"/>
</dbReference>